<keyword evidence="2" id="KW-1185">Reference proteome</keyword>
<gene>
    <name evidence="1" type="ORF">SAMN05421504_101402</name>
</gene>
<evidence type="ECO:0000313" key="2">
    <source>
        <dbReference type="Proteomes" id="UP000199515"/>
    </source>
</evidence>
<dbReference type="AlphaFoldDB" id="A0A1H2SZ49"/>
<organism evidence="1 2">
    <name type="scientific">Amycolatopsis xylanica</name>
    <dbReference type="NCBI Taxonomy" id="589385"/>
    <lineage>
        <taxon>Bacteria</taxon>
        <taxon>Bacillati</taxon>
        <taxon>Actinomycetota</taxon>
        <taxon>Actinomycetes</taxon>
        <taxon>Pseudonocardiales</taxon>
        <taxon>Pseudonocardiaceae</taxon>
        <taxon>Amycolatopsis</taxon>
    </lineage>
</organism>
<accession>A0A1H2SZ49</accession>
<dbReference type="EMBL" id="FNON01000001">
    <property type="protein sequence ID" value="SDW36872.1"/>
    <property type="molecule type" value="Genomic_DNA"/>
</dbReference>
<dbReference type="Proteomes" id="UP000199515">
    <property type="component" value="Unassembled WGS sequence"/>
</dbReference>
<dbReference type="OrthoDB" id="4218322at2"/>
<evidence type="ECO:0000313" key="1">
    <source>
        <dbReference type="EMBL" id="SDW36872.1"/>
    </source>
</evidence>
<reference evidence="1 2" key="1">
    <citation type="submission" date="2016-10" db="EMBL/GenBank/DDBJ databases">
        <authorList>
            <person name="de Groot N.N."/>
        </authorList>
    </citation>
    <scope>NUCLEOTIDE SEQUENCE [LARGE SCALE GENOMIC DNA]</scope>
    <source>
        <strain evidence="1 2">CPCC 202699</strain>
    </source>
</reference>
<name>A0A1H2SZ49_9PSEU</name>
<sequence>MKERADVEERFEDVRAERDALRRELGDLRSWLSVKLGLLKREPGPSGLTVISIASDREIIAKIEELTDKRER</sequence>
<protein>
    <submittedName>
        <fullName evidence="1">Uncharacterized protein</fullName>
    </submittedName>
</protein>
<dbReference type="RefSeq" id="WP_091285800.1">
    <property type="nucleotide sequence ID" value="NZ_FNON01000001.1"/>
</dbReference>
<proteinExistence type="predicted"/>